<evidence type="ECO:0000313" key="5">
    <source>
        <dbReference type="Proteomes" id="UP001497482"/>
    </source>
</evidence>
<accession>A0AAV2LEG3</accession>
<evidence type="ECO:0000259" key="3">
    <source>
        <dbReference type="Pfam" id="PF13359"/>
    </source>
</evidence>
<evidence type="ECO:0000256" key="1">
    <source>
        <dbReference type="ARBA" id="ARBA00001968"/>
    </source>
</evidence>
<feature type="domain" description="DDE Tnp4" evidence="3">
    <location>
        <begin position="39"/>
        <end position="101"/>
    </location>
</feature>
<dbReference type="GO" id="GO:0046872">
    <property type="term" value="F:metal ion binding"/>
    <property type="evidence" value="ECO:0007669"/>
    <property type="project" value="UniProtKB-KW"/>
</dbReference>
<dbReference type="InterPro" id="IPR027806">
    <property type="entry name" value="HARBI1_dom"/>
</dbReference>
<name>A0AAV2LEG3_KNICA</name>
<keyword evidence="5" id="KW-1185">Reference proteome</keyword>
<keyword evidence="2" id="KW-0479">Metal-binding</keyword>
<dbReference type="Proteomes" id="UP001497482">
    <property type="component" value="Chromosome 3"/>
</dbReference>
<reference evidence="4 5" key="1">
    <citation type="submission" date="2024-04" db="EMBL/GenBank/DDBJ databases">
        <authorList>
            <person name="Waldvogel A.-M."/>
            <person name="Schoenle A."/>
        </authorList>
    </citation>
    <scope>NUCLEOTIDE SEQUENCE [LARGE SCALE GENOMIC DNA]</scope>
</reference>
<gene>
    <name evidence="4" type="ORF">KC01_LOCUS28847</name>
</gene>
<sequence>MLLNHEANLPPPAILPGTTVQFPHVLVGGATLLLRNNLMRAYPGAALSEEKVFNYRWSRARRITENTFGILAARWRILGRPLKCFPNKAITIVKACVVLHNYLAYTDEGNTEPCCYITPSFVDVDTVGQLQEGEWRRVTAGSLEDLAPYQLTRAGSTRAARAVRTDLTTFFTSNIGMVAWQYDVVRRGLLNHVEH</sequence>
<dbReference type="Pfam" id="PF13359">
    <property type="entry name" value="DDE_Tnp_4"/>
    <property type="match status" value="1"/>
</dbReference>
<evidence type="ECO:0000313" key="4">
    <source>
        <dbReference type="EMBL" id="CAL1600770.1"/>
    </source>
</evidence>
<comment type="cofactor">
    <cofactor evidence="1">
        <name>a divalent metal cation</name>
        <dbReference type="ChEBI" id="CHEBI:60240"/>
    </cofactor>
</comment>
<evidence type="ECO:0000256" key="2">
    <source>
        <dbReference type="ARBA" id="ARBA00022723"/>
    </source>
</evidence>
<dbReference type="EMBL" id="OZ035825">
    <property type="protein sequence ID" value="CAL1600770.1"/>
    <property type="molecule type" value="Genomic_DNA"/>
</dbReference>
<proteinExistence type="predicted"/>
<protein>
    <recommendedName>
        <fullName evidence="3">DDE Tnp4 domain-containing protein</fullName>
    </recommendedName>
</protein>
<organism evidence="4 5">
    <name type="scientific">Knipowitschia caucasica</name>
    <name type="common">Caucasian dwarf goby</name>
    <name type="synonym">Pomatoschistus caucasicus</name>
    <dbReference type="NCBI Taxonomy" id="637954"/>
    <lineage>
        <taxon>Eukaryota</taxon>
        <taxon>Metazoa</taxon>
        <taxon>Chordata</taxon>
        <taxon>Craniata</taxon>
        <taxon>Vertebrata</taxon>
        <taxon>Euteleostomi</taxon>
        <taxon>Actinopterygii</taxon>
        <taxon>Neopterygii</taxon>
        <taxon>Teleostei</taxon>
        <taxon>Neoteleostei</taxon>
        <taxon>Acanthomorphata</taxon>
        <taxon>Gobiaria</taxon>
        <taxon>Gobiiformes</taxon>
        <taxon>Gobioidei</taxon>
        <taxon>Gobiidae</taxon>
        <taxon>Gobiinae</taxon>
        <taxon>Knipowitschia</taxon>
    </lineage>
</organism>
<dbReference type="AlphaFoldDB" id="A0AAV2LEG3"/>